<evidence type="ECO:0000313" key="4">
    <source>
        <dbReference type="EMBL" id="MBA8810002.1"/>
    </source>
</evidence>
<keyword evidence="2" id="KW-0472">Membrane</keyword>
<comment type="caution">
    <text evidence="4">The sequence shown here is derived from an EMBL/GenBank/DDBJ whole genome shotgun (WGS) entry which is preliminary data.</text>
</comment>
<evidence type="ECO:0008006" key="6">
    <source>
        <dbReference type="Google" id="ProtNLM"/>
    </source>
</evidence>
<keyword evidence="3" id="KW-0732">Signal</keyword>
<reference evidence="4 5" key="1">
    <citation type="submission" date="2020-07" db="EMBL/GenBank/DDBJ databases">
        <title>Sequencing the genomes of 1000 actinobacteria strains.</title>
        <authorList>
            <person name="Klenk H.-P."/>
        </authorList>
    </citation>
    <scope>NUCLEOTIDE SEQUENCE [LARGE SCALE GENOMIC DNA]</scope>
    <source>
        <strain evidence="4 5">DSM 44121</strain>
    </source>
</reference>
<dbReference type="EMBL" id="JACGWV010000002">
    <property type="protein sequence ID" value="MBA8810002.1"/>
    <property type="molecule type" value="Genomic_DNA"/>
</dbReference>
<organism evidence="4 5">
    <name type="scientific">Promicromonospora sukumoe</name>
    <dbReference type="NCBI Taxonomy" id="88382"/>
    <lineage>
        <taxon>Bacteria</taxon>
        <taxon>Bacillati</taxon>
        <taxon>Actinomycetota</taxon>
        <taxon>Actinomycetes</taxon>
        <taxon>Micrococcales</taxon>
        <taxon>Promicromonosporaceae</taxon>
        <taxon>Promicromonospora</taxon>
    </lineage>
</organism>
<evidence type="ECO:0000256" key="3">
    <source>
        <dbReference type="SAM" id="SignalP"/>
    </source>
</evidence>
<evidence type="ECO:0000313" key="5">
    <source>
        <dbReference type="Proteomes" id="UP000540568"/>
    </source>
</evidence>
<feature type="chain" id="PRO_5030711922" description="LPXTG-motif cell wall-anchored protein" evidence="3">
    <location>
        <begin position="28"/>
        <end position="333"/>
    </location>
</feature>
<accession>A0A7W3JBX3</accession>
<feature type="region of interest" description="Disordered" evidence="1">
    <location>
        <begin position="22"/>
        <end position="64"/>
    </location>
</feature>
<evidence type="ECO:0000256" key="2">
    <source>
        <dbReference type="SAM" id="Phobius"/>
    </source>
</evidence>
<name>A0A7W3JBX3_9MICO</name>
<keyword evidence="2" id="KW-1133">Transmembrane helix</keyword>
<feature type="compositionally biased region" description="Acidic residues" evidence="1">
    <location>
        <begin position="54"/>
        <end position="64"/>
    </location>
</feature>
<feature type="signal peptide" evidence="3">
    <location>
        <begin position="1"/>
        <end position="27"/>
    </location>
</feature>
<feature type="transmembrane region" description="Helical" evidence="2">
    <location>
        <begin position="306"/>
        <end position="327"/>
    </location>
</feature>
<feature type="region of interest" description="Disordered" evidence="1">
    <location>
        <begin position="277"/>
        <end position="297"/>
    </location>
</feature>
<keyword evidence="5" id="KW-1185">Reference proteome</keyword>
<dbReference type="RefSeq" id="WP_182619174.1">
    <property type="nucleotide sequence ID" value="NZ_BAAATF010000004.1"/>
</dbReference>
<dbReference type="AlphaFoldDB" id="A0A7W3JBX3"/>
<evidence type="ECO:0000256" key="1">
    <source>
        <dbReference type="SAM" id="MobiDB-lite"/>
    </source>
</evidence>
<protein>
    <recommendedName>
        <fullName evidence="6">LPXTG-motif cell wall-anchored protein</fullName>
    </recommendedName>
</protein>
<gene>
    <name evidence="4" type="ORF">FHX71_003978</name>
</gene>
<dbReference type="Proteomes" id="UP000540568">
    <property type="component" value="Unassembled WGS sequence"/>
</dbReference>
<sequence>MRRALISTTSLALSLVLAGAGAGTAMAAESPSPSPSPSVSVSPTPSPSPSVSEPDPETGGEPDDEVAALEYTGLDVPTYTCDTDPTDDFALPADTDGVTYTLEDGVFVATPNEGYQWVDWYFSDPWVDPAFSNFGPGFRIPEVGPTEPIAIPVADMAYPNCNHDDETTVDLSTECVDGLGYLVYDIDAWWATEDTTVRIYPYTKDEAIRGHIVYEGTELSGRLAWDGSSPGMTSEIGPIGSGVNLPDVDAPIFSLSTGGPEKHAAIVKADFSADDPCLDAAPGDGESGGGSAGADDEELAATGPEAAWLTAGVAALLVAAGAALVVARRRMRA</sequence>
<proteinExistence type="predicted"/>
<keyword evidence="2" id="KW-0812">Transmembrane</keyword>
<feature type="compositionally biased region" description="Low complexity" evidence="1">
    <location>
        <begin position="22"/>
        <end position="53"/>
    </location>
</feature>